<dbReference type="GeneID" id="91987453"/>
<organism evidence="2 3">
    <name type="scientific">Cryptococcus tetragattii IND107</name>
    <dbReference type="NCBI Taxonomy" id="1296105"/>
    <lineage>
        <taxon>Eukaryota</taxon>
        <taxon>Fungi</taxon>
        <taxon>Dikarya</taxon>
        <taxon>Basidiomycota</taxon>
        <taxon>Agaricomycotina</taxon>
        <taxon>Tremellomycetes</taxon>
        <taxon>Tremellales</taxon>
        <taxon>Cryptococcaceae</taxon>
        <taxon>Cryptococcus</taxon>
        <taxon>Cryptococcus gattii species complex</taxon>
    </lineage>
</organism>
<evidence type="ECO:0000313" key="2">
    <source>
        <dbReference type="EMBL" id="KAL0255788.1"/>
    </source>
</evidence>
<dbReference type="Proteomes" id="UP000054399">
    <property type="component" value="Unassembled WGS sequence"/>
</dbReference>
<feature type="region of interest" description="Disordered" evidence="1">
    <location>
        <begin position="45"/>
        <end position="120"/>
    </location>
</feature>
<reference evidence="2" key="2">
    <citation type="submission" date="2024-01" db="EMBL/GenBank/DDBJ databases">
        <title>Comparative genomics of Cryptococcus and Kwoniella reveals pathogenesis evolution and contrasting modes of karyotype evolution via chromosome fusion or intercentromeric recombination.</title>
        <authorList>
            <person name="Coelho M.A."/>
            <person name="David-Palma M."/>
            <person name="Shea T."/>
            <person name="Bowers K."/>
            <person name="Mcginley-Smith S."/>
            <person name="Mohammad A.W."/>
            <person name="Gnirke A."/>
            <person name="Yurkov A.M."/>
            <person name="Nowrousian M."/>
            <person name="Sun S."/>
            <person name="Cuomo C.A."/>
            <person name="Heitman J."/>
        </authorList>
    </citation>
    <scope>NUCLEOTIDE SEQUENCE</scope>
    <source>
        <strain evidence="2">IND107</strain>
    </source>
</reference>
<accession>A0ABR3C584</accession>
<name>A0ABR3C584_9TREE</name>
<proteinExistence type="predicted"/>
<comment type="caution">
    <text evidence="2">The sequence shown here is derived from an EMBL/GenBank/DDBJ whole genome shotgun (WGS) entry which is preliminary data.</text>
</comment>
<evidence type="ECO:0000256" key="1">
    <source>
        <dbReference type="SAM" id="MobiDB-lite"/>
    </source>
</evidence>
<keyword evidence="3" id="KW-1185">Reference proteome</keyword>
<gene>
    <name evidence="2" type="ORF">I308_100595</name>
</gene>
<protein>
    <submittedName>
        <fullName evidence="2">Uncharacterized protein</fullName>
    </submittedName>
</protein>
<reference evidence="2" key="1">
    <citation type="submission" date="2015-01" db="EMBL/GenBank/DDBJ databases">
        <authorList>
            <consortium name="The Broad Institute Genomics Platform"/>
            <person name="Cuomo C."/>
            <person name="Litvintseva A."/>
            <person name="Chen Y."/>
            <person name="Heitman J."/>
            <person name="Sun S."/>
            <person name="Springer D."/>
            <person name="Dromer F."/>
            <person name="Young S."/>
            <person name="Zeng Q."/>
            <person name="Gargeya S."/>
            <person name="Abouelleil A."/>
            <person name="Alvarado L."/>
            <person name="Chapman S.B."/>
            <person name="Gainer-Dewar J."/>
            <person name="Goldberg J."/>
            <person name="Griggs A."/>
            <person name="Gujja S."/>
            <person name="Hansen M."/>
            <person name="Howarth C."/>
            <person name="Imamovic A."/>
            <person name="Larimer J."/>
            <person name="Murphy C."/>
            <person name="Naylor J."/>
            <person name="Pearson M."/>
            <person name="Priest M."/>
            <person name="Roberts A."/>
            <person name="Saif S."/>
            <person name="Shea T."/>
            <person name="Sykes S."/>
            <person name="Wortman J."/>
            <person name="Nusbaum C."/>
            <person name="Birren B."/>
        </authorList>
    </citation>
    <scope>NUCLEOTIDE SEQUENCE</scope>
    <source>
        <strain evidence="2">IND107</strain>
    </source>
</reference>
<evidence type="ECO:0000313" key="3">
    <source>
        <dbReference type="Proteomes" id="UP000054399"/>
    </source>
</evidence>
<feature type="compositionally biased region" description="Low complexity" evidence="1">
    <location>
        <begin position="51"/>
        <end position="79"/>
    </location>
</feature>
<dbReference type="RefSeq" id="XP_066617065.1">
    <property type="nucleotide sequence ID" value="XM_066755164.1"/>
</dbReference>
<sequence length="457" mass="50691">MPRSQQPPPPAASILSRPASSLAAAAAVANATSATPLREQSVFRRVSQLEAGSPPNNLPASPAASLPSNSGPVASQQPASPSPAPFAQGKAKNKVTDNKSKPAGSSQQGKPRFQWTRGSNVVDGLHPEGHLANWMGIYENWKVYSTLIAGKRPQFCEEHVIPYFTEVGISCKGLSPSAIVGRIFRDWEGVTEEDIAKGIDTWDKKLRSVCPYYHVLKATLGITNADLTDGNRLHDLFDNSLYPCPATIADKEAEELGESDFFMTTDCRMSEDISTADEGGIVWKIKLAKELKGKSKSRRNEAFHKVQDSIMQMMLEVNANDQKGRMELAAFRAEAAATARAEEREAREARWKLEDERDGLMREMEMKRMQAESARYSAEAALRNAGAKKVAEEHQICMAKRKREEEEAEEERNIKRTTAIQARTMWLVEFAKKRCCRGGKASVLGNYRKRKIFLAYL</sequence>
<dbReference type="EMBL" id="ATAM02000001">
    <property type="protein sequence ID" value="KAL0255788.1"/>
    <property type="molecule type" value="Genomic_DNA"/>
</dbReference>